<accession>A0A6C0R1X3</accession>
<protein>
    <submittedName>
        <fullName evidence="1">Uncharacterized protein</fullName>
    </submittedName>
</protein>
<dbReference type="Proteomes" id="UP000479357">
    <property type="component" value="Segment"/>
</dbReference>
<dbReference type="GeneID" id="55626579"/>
<organism evidence="1 2">
    <name type="scientific">Alteromonas phage vB_AmeM_PT11-V22</name>
    <dbReference type="NCBI Taxonomy" id="2704031"/>
    <lineage>
        <taxon>Viruses</taxon>
        <taxon>Duplodnaviria</taxon>
        <taxon>Heunggongvirae</taxon>
        <taxon>Uroviricota</taxon>
        <taxon>Caudoviricetes</taxon>
        <taxon>Myoalterovirus</taxon>
        <taxon>Myoalterovirus PT11V22</taxon>
    </lineage>
</organism>
<proteinExistence type="predicted"/>
<dbReference type="RefSeq" id="YP_009855839.1">
    <property type="nucleotide sequence ID" value="NC_048847.1"/>
</dbReference>
<dbReference type="EMBL" id="MN877442">
    <property type="protein sequence ID" value="QHZ59797.1"/>
    <property type="molecule type" value="Genomic_DNA"/>
</dbReference>
<keyword evidence="2" id="KW-1185">Reference proteome</keyword>
<evidence type="ECO:0000313" key="1">
    <source>
        <dbReference type="EMBL" id="QHZ59797.1"/>
    </source>
</evidence>
<reference evidence="1 2" key="1">
    <citation type="submission" date="2019-12" db="EMBL/GenBank/DDBJ databases">
        <title>Alteromonas phage V22 represents a new genus of marine bacteriophages that requires a novel tail fiber chaperone for host recognition.</title>
        <authorList>
            <person name="Gonzalez-Serrano R."/>
            <person name="Dunne M."/>
            <person name="Rosselli R."/>
            <person name="Martin-Cuadrado A.-B."/>
            <person name="Grosboillot V."/>
            <person name="Zinsli L."/>
            <person name="Roda-Garcia J.J."/>
            <person name="Loessner M.J."/>
            <person name="Rodriguez-Valera F."/>
        </authorList>
    </citation>
    <scope>NUCLEOTIDE SEQUENCE [LARGE SCALE GENOMIC DNA]</scope>
</reference>
<evidence type="ECO:0000313" key="2">
    <source>
        <dbReference type="Proteomes" id="UP000479357"/>
    </source>
</evidence>
<sequence>MQLGVLGTLGVYGVEVITPPPITDQEQVLRIASTQFTVVGNGQYFGYATRDNISILKFKAENNFQGGINLSNGYFDFENNGVDKVVIEVDNTPYFISSEDSSITFSKENLICRFGDLDIPHNYTGKINVIIYVGNDPDGIYMSSHSGRYVMTVRYQA</sequence>
<name>A0A6C0R1X3_9CAUD</name>
<dbReference type="KEGG" id="vg:55626579"/>